<proteinExistence type="predicted"/>
<accession>A0A1Z5R0M8</accession>
<dbReference type="AlphaFoldDB" id="A0A1Z5R0M8"/>
<reference evidence="2" key="2">
    <citation type="journal article" date="2018" name="Plant J.">
        <title>The Sorghum bicolor reference genome: improved assembly, gene annotations, a transcriptome atlas, and signatures of genome organization.</title>
        <authorList>
            <person name="McCormick R.F."/>
            <person name="Truong S.K."/>
            <person name="Sreedasyam A."/>
            <person name="Jenkins J."/>
            <person name="Shu S."/>
            <person name="Sims D."/>
            <person name="Kennedy M."/>
            <person name="Amirebrahimi M."/>
            <person name="Weers B.D."/>
            <person name="McKinley B."/>
            <person name="Mattison A."/>
            <person name="Morishige D.T."/>
            <person name="Grimwood J."/>
            <person name="Schmutz J."/>
            <person name="Mullet J.E."/>
        </authorList>
    </citation>
    <scope>NUCLEOTIDE SEQUENCE [LARGE SCALE GENOMIC DNA]</scope>
    <source>
        <strain evidence="2">cv. BTx623</strain>
    </source>
</reference>
<protein>
    <submittedName>
        <fullName evidence="1">Uncharacterized protein</fullName>
    </submittedName>
</protein>
<reference evidence="1 2" key="1">
    <citation type="journal article" date="2009" name="Nature">
        <title>The Sorghum bicolor genome and the diversification of grasses.</title>
        <authorList>
            <person name="Paterson A.H."/>
            <person name="Bowers J.E."/>
            <person name="Bruggmann R."/>
            <person name="Dubchak I."/>
            <person name="Grimwood J."/>
            <person name="Gundlach H."/>
            <person name="Haberer G."/>
            <person name="Hellsten U."/>
            <person name="Mitros T."/>
            <person name="Poliakov A."/>
            <person name="Schmutz J."/>
            <person name="Spannagl M."/>
            <person name="Tang H."/>
            <person name="Wang X."/>
            <person name="Wicker T."/>
            <person name="Bharti A.K."/>
            <person name="Chapman J."/>
            <person name="Feltus F.A."/>
            <person name="Gowik U."/>
            <person name="Grigoriev I.V."/>
            <person name="Lyons E."/>
            <person name="Maher C.A."/>
            <person name="Martis M."/>
            <person name="Narechania A."/>
            <person name="Otillar R.P."/>
            <person name="Penning B.W."/>
            <person name="Salamov A.A."/>
            <person name="Wang Y."/>
            <person name="Zhang L."/>
            <person name="Carpita N.C."/>
            <person name="Freeling M."/>
            <person name="Gingle A.R."/>
            <person name="Hash C.T."/>
            <person name="Keller B."/>
            <person name="Klein P."/>
            <person name="Kresovich S."/>
            <person name="McCann M.C."/>
            <person name="Ming R."/>
            <person name="Peterson D.G."/>
            <person name="Mehboob-ur-Rahman"/>
            <person name="Ware D."/>
            <person name="Westhoff P."/>
            <person name="Mayer K.F."/>
            <person name="Messing J."/>
            <person name="Rokhsar D.S."/>
        </authorList>
    </citation>
    <scope>NUCLEOTIDE SEQUENCE [LARGE SCALE GENOMIC DNA]</scope>
    <source>
        <strain evidence="2">cv. BTx623</strain>
    </source>
</reference>
<dbReference type="Proteomes" id="UP000000768">
    <property type="component" value="Chromosome 9"/>
</dbReference>
<organism evidence="1 2">
    <name type="scientific">Sorghum bicolor</name>
    <name type="common">Sorghum</name>
    <name type="synonym">Sorghum vulgare</name>
    <dbReference type="NCBI Taxonomy" id="4558"/>
    <lineage>
        <taxon>Eukaryota</taxon>
        <taxon>Viridiplantae</taxon>
        <taxon>Streptophyta</taxon>
        <taxon>Embryophyta</taxon>
        <taxon>Tracheophyta</taxon>
        <taxon>Spermatophyta</taxon>
        <taxon>Magnoliopsida</taxon>
        <taxon>Liliopsida</taxon>
        <taxon>Poales</taxon>
        <taxon>Poaceae</taxon>
        <taxon>PACMAD clade</taxon>
        <taxon>Panicoideae</taxon>
        <taxon>Andropogonodae</taxon>
        <taxon>Andropogoneae</taxon>
        <taxon>Sorghinae</taxon>
        <taxon>Sorghum</taxon>
    </lineage>
</organism>
<evidence type="ECO:0000313" key="1">
    <source>
        <dbReference type="EMBL" id="OQU77338.1"/>
    </source>
</evidence>
<dbReference type="EMBL" id="CM000768">
    <property type="protein sequence ID" value="OQU77338.1"/>
    <property type="molecule type" value="Genomic_DNA"/>
</dbReference>
<dbReference type="InParanoid" id="A0A1Z5R0M8"/>
<name>A0A1Z5R0M8_SORBI</name>
<evidence type="ECO:0000313" key="2">
    <source>
        <dbReference type="Proteomes" id="UP000000768"/>
    </source>
</evidence>
<gene>
    <name evidence="1" type="ORF">SORBI_3009G030501</name>
</gene>
<sequence>MCCISVAKTNGNGEIPRVEKKQQKGSCLIIIML</sequence>
<dbReference type="Gramene" id="OQU77338">
    <property type="protein sequence ID" value="OQU77338"/>
    <property type="gene ID" value="SORBI_3009G030501"/>
</dbReference>
<keyword evidence="2" id="KW-1185">Reference proteome</keyword>